<evidence type="ECO:0000313" key="4">
    <source>
        <dbReference type="Proteomes" id="UP000479000"/>
    </source>
</evidence>
<evidence type="ECO:0000256" key="1">
    <source>
        <dbReference type="SAM" id="MobiDB-lite"/>
    </source>
</evidence>
<proteinExistence type="predicted"/>
<dbReference type="Pfam" id="PF22941">
    <property type="entry name" value="TADA2A-like_3rd"/>
    <property type="match status" value="1"/>
</dbReference>
<dbReference type="OrthoDB" id="270417at2759"/>
<dbReference type="InterPro" id="IPR055141">
    <property type="entry name" value="TADA2A_B-like_dom"/>
</dbReference>
<keyword evidence="4" id="KW-1185">Reference proteome</keyword>
<protein>
    <recommendedName>
        <fullName evidence="2">Transcriptional adapter 2-alpha/beta-like domain-containing protein</fullName>
    </recommendedName>
</protein>
<gene>
    <name evidence="3" type="ORF">NTEN_LOCUS2869</name>
</gene>
<feature type="region of interest" description="Disordered" evidence="1">
    <location>
        <begin position="188"/>
        <end position="220"/>
    </location>
</feature>
<name>A0A6H5G2Y7_9HEMI</name>
<feature type="compositionally biased region" description="Basic and acidic residues" evidence="1">
    <location>
        <begin position="207"/>
        <end position="220"/>
    </location>
</feature>
<accession>A0A6H5G2Y7</accession>
<sequence length="246" mass="27930">MVTGPVHTAGYNAARSDFDVEYDNYAEQLLGDFDDPLEPGVYPKKEDQEVCDALQVIKVPFGKTTLLSLLKFIRFLTGPQLDFIVESLLHQISLKRKLGNLLNYRNHGIRFKSGIKIYENLNKKHLKNFSELQHDGLSILAEIVGSSKTSRRPTAPLVLHNLPGRETALLDGPHSAGDVPQFQTAVGQRVQETRRPEIGDGPPSYQNRREQDEENVRFSEKSKPYMGAEYVTLNLWTDFDTNFLWI</sequence>
<dbReference type="AlphaFoldDB" id="A0A6H5G2Y7"/>
<evidence type="ECO:0000313" key="3">
    <source>
        <dbReference type="EMBL" id="CAA9996322.1"/>
    </source>
</evidence>
<feature type="domain" description="Transcriptional adapter 2-alpha/beta-like" evidence="2">
    <location>
        <begin position="9"/>
        <end position="34"/>
    </location>
</feature>
<organism evidence="3 4">
    <name type="scientific">Nesidiocoris tenuis</name>
    <dbReference type="NCBI Taxonomy" id="355587"/>
    <lineage>
        <taxon>Eukaryota</taxon>
        <taxon>Metazoa</taxon>
        <taxon>Ecdysozoa</taxon>
        <taxon>Arthropoda</taxon>
        <taxon>Hexapoda</taxon>
        <taxon>Insecta</taxon>
        <taxon>Pterygota</taxon>
        <taxon>Neoptera</taxon>
        <taxon>Paraneoptera</taxon>
        <taxon>Hemiptera</taxon>
        <taxon>Heteroptera</taxon>
        <taxon>Panheteroptera</taxon>
        <taxon>Cimicomorpha</taxon>
        <taxon>Miridae</taxon>
        <taxon>Dicyphina</taxon>
        <taxon>Nesidiocoris</taxon>
    </lineage>
</organism>
<reference evidence="3 4" key="1">
    <citation type="submission" date="2020-02" db="EMBL/GenBank/DDBJ databases">
        <authorList>
            <person name="Ferguson B K."/>
        </authorList>
    </citation>
    <scope>NUCLEOTIDE SEQUENCE [LARGE SCALE GENOMIC DNA]</scope>
</reference>
<dbReference type="Proteomes" id="UP000479000">
    <property type="component" value="Unassembled WGS sequence"/>
</dbReference>
<evidence type="ECO:0000259" key="2">
    <source>
        <dbReference type="Pfam" id="PF22941"/>
    </source>
</evidence>
<dbReference type="EMBL" id="CADCXU010004555">
    <property type="protein sequence ID" value="CAA9996322.1"/>
    <property type="molecule type" value="Genomic_DNA"/>
</dbReference>